<dbReference type="CDD" id="cd22439">
    <property type="entry name" value="KH-I_PCBP_rpt3"/>
    <property type="match status" value="1"/>
</dbReference>
<organism evidence="5 6">
    <name type="scientific">Pomacea canaliculata</name>
    <name type="common">Golden apple snail</name>
    <dbReference type="NCBI Taxonomy" id="400727"/>
    <lineage>
        <taxon>Eukaryota</taxon>
        <taxon>Metazoa</taxon>
        <taxon>Spiralia</taxon>
        <taxon>Lophotrochozoa</taxon>
        <taxon>Mollusca</taxon>
        <taxon>Gastropoda</taxon>
        <taxon>Caenogastropoda</taxon>
        <taxon>Architaenioglossa</taxon>
        <taxon>Ampullarioidea</taxon>
        <taxon>Ampullariidae</taxon>
        <taxon>Pomacea</taxon>
    </lineage>
</organism>
<evidence type="ECO:0000256" key="1">
    <source>
        <dbReference type="ARBA" id="ARBA00022737"/>
    </source>
</evidence>
<gene>
    <name evidence="5" type="ORF">C0Q70_02795</name>
</gene>
<evidence type="ECO:0000313" key="6">
    <source>
        <dbReference type="Proteomes" id="UP000245119"/>
    </source>
</evidence>
<dbReference type="STRING" id="400727.A0A2T7PQW7"/>
<dbReference type="AlphaFoldDB" id="A0A2T7PQW7"/>
<dbReference type="PANTHER" id="PTHR10288">
    <property type="entry name" value="KH DOMAIN CONTAINING RNA BINDING PROTEIN"/>
    <property type="match status" value="1"/>
</dbReference>
<dbReference type="EMBL" id="PZQS01000002">
    <property type="protein sequence ID" value="PVD35826.1"/>
    <property type="molecule type" value="Genomic_DNA"/>
</dbReference>
<dbReference type="CDD" id="cd22438">
    <property type="entry name" value="KH-I_PCBP_rpt1"/>
    <property type="match status" value="1"/>
</dbReference>
<proteinExistence type="predicted"/>
<sequence>MWCVGRLRVAVVMKKVAGEREASSCGWVKPQPRRGLQHPGISEAGTEAGTLGQGDTGMATDIKGNMVQTDTAANNSTTSTTSGTTAPSILTIRMIMQGKEVGSIIGKKGDNIKKFREESGAKINISDGSCPERIVTVTGSIETIFKAFTLISKKFEEDLQNIPTVPKPPVTLRLVMPASQCGSLIGKQGCKIKEIRESTGASIQVASEMLPNSTERAVTVSGTADAITQCIKYICGIMQESPPKGANLPYRPKPVVSPVFISGGQAYNIQTQMTMPSQDPLKTLQPHMTMAPHPMPIIPTAQTILPGGYVPVNGMAHIQYQRHTNPTAAPALPAGQATHEMAIPNDLIGCIIGRGGQKINEIRQVSGANIKISNAEDGSADRKVTITGTPDTIGLAQYLISTRLVQQSYYAYPVAHR</sequence>
<dbReference type="CDD" id="cd02396">
    <property type="entry name" value="KH-I_PCBP_rpt2"/>
    <property type="match status" value="1"/>
</dbReference>
<keyword evidence="2" id="KW-0694">RNA-binding</keyword>
<dbReference type="InterPro" id="IPR004087">
    <property type="entry name" value="KH_dom"/>
</dbReference>
<dbReference type="GO" id="GO:0003723">
    <property type="term" value="F:RNA binding"/>
    <property type="evidence" value="ECO:0007669"/>
    <property type="project" value="UniProtKB-UniRule"/>
</dbReference>
<evidence type="ECO:0000313" key="5">
    <source>
        <dbReference type="EMBL" id="PVD35826.1"/>
    </source>
</evidence>
<accession>A0A2T7PQW7</accession>
<comment type="caution">
    <text evidence="5">The sequence shown here is derived from an EMBL/GenBank/DDBJ whole genome shotgun (WGS) entry which is preliminary data.</text>
</comment>
<keyword evidence="6" id="KW-1185">Reference proteome</keyword>
<reference evidence="5 6" key="1">
    <citation type="submission" date="2018-04" db="EMBL/GenBank/DDBJ databases">
        <title>The genome of golden apple snail Pomacea canaliculata provides insight into stress tolerance and invasive adaptation.</title>
        <authorList>
            <person name="Liu C."/>
            <person name="Liu B."/>
            <person name="Ren Y."/>
            <person name="Zhang Y."/>
            <person name="Wang H."/>
            <person name="Li S."/>
            <person name="Jiang F."/>
            <person name="Yin L."/>
            <person name="Zhang G."/>
            <person name="Qian W."/>
            <person name="Fan W."/>
        </authorList>
    </citation>
    <scope>NUCLEOTIDE SEQUENCE [LARGE SCALE GENOMIC DNA]</scope>
    <source>
        <strain evidence="5">SZHN2017</strain>
        <tissue evidence="5">Muscle</tissue>
    </source>
</reference>
<dbReference type="OrthoDB" id="442947at2759"/>
<name>A0A2T7PQW7_POMCA</name>
<evidence type="ECO:0000259" key="4">
    <source>
        <dbReference type="SMART" id="SM00322"/>
    </source>
</evidence>
<dbReference type="InterPro" id="IPR036612">
    <property type="entry name" value="KH_dom_type_1_sf"/>
</dbReference>
<feature type="domain" description="K Homology" evidence="4">
    <location>
        <begin position="335"/>
        <end position="405"/>
    </location>
</feature>
<protein>
    <recommendedName>
        <fullName evidence="4">K Homology domain-containing protein</fullName>
    </recommendedName>
</protein>
<dbReference type="Gene3D" id="3.30.1370.10">
    <property type="entry name" value="K Homology domain, type 1"/>
    <property type="match status" value="3"/>
</dbReference>
<feature type="domain" description="K Homology" evidence="4">
    <location>
        <begin position="168"/>
        <end position="239"/>
    </location>
</feature>
<evidence type="ECO:0000256" key="3">
    <source>
        <dbReference type="SAM" id="MobiDB-lite"/>
    </source>
</evidence>
<feature type="region of interest" description="Disordered" evidence="3">
    <location>
        <begin position="26"/>
        <end position="53"/>
    </location>
</feature>
<dbReference type="Proteomes" id="UP000245119">
    <property type="component" value="Linkage Group LG2"/>
</dbReference>
<evidence type="ECO:0000256" key="2">
    <source>
        <dbReference type="PROSITE-ProRule" id="PRU00117"/>
    </source>
</evidence>
<dbReference type="SUPFAM" id="SSF54791">
    <property type="entry name" value="Eukaryotic type KH-domain (KH-domain type I)"/>
    <property type="match status" value="3"/>
</dbReference>
<dbReference type="PROSITE" id="PS50084">
    <property type="entry name" value="KH_TYPE_1"/>
    <property type="match status" value="3"/>
</dbReference>
<keyword evidence="1" id="KW-0677">Repeat</keyword>
<dbReference type="SMART" id="SM00322">
    <property type="entry name" value="KH"/>
    <property type="match status" value="3"/>
</dbReference>
<dbReference type="InterPro" id="IPR004088">
    <property type="entry name" value="KH_dom_type_1"/>
</dbReference>
<dbReference type="Pfam" id="PF00013">
    <property type="entry name" value="KH_1"/>
    <property type="match status" value="3"/>
</dbReference>
<feature type="domain" description="K Homology" evidence="4">
    <location>
        <begin position="88"/>
        <end position="156"/>
    </location>
</feature>